<keyword evidence="7" id="KW-1185">Reference proteome</keyword>
<organism evidence="6">
    <name type="scientific">Oppiella nova</name>
    <dbReference type="NCBI Taxonomy" id="334625"/>
    <lineage>
        <taxon>Eukaryota</taxon>
        <taxon>Metazoa</taxon>
        <taxon>Ecdysozoa</taxon>
        <taxon>Arthropoda</taxon>
        <taxon>Chelicerata</taxon>
        <taxon>Arachnida</taxon>
        <taxon>Acari</taxon>
        <taxon>Acariformes</taxon>
        <taxon>Sarcoptiformes</taxon>
        <taxon>Oribatida</taxon>
        <taxon>Brachypylina</taxon>
        <taxon>Oppioidea</taxon>
        <taxon>Oppiidae</taxon>
        <taxon>Oppiella</taxon>
    </lineage>
</organism>
<dbReference type="InterPro" id="IPR032675">
    <property type="entry name" value="LRR_dom_sf"/>
</dbReference>
<name>A0A7R9QV12_9ACAR</name>
<dbReference type="Gene3D" id="3.80.10.10">
    <property type="entry name" value="Ribonuclease Inhibitor"/>
    <property type="match status" value="1"/>
</dbReference>
<keyword evidence="3" id="KW-0297">G-protein coupled receptor</keyword>
<protein>
    <submittedName>
        <fullName evidence="6">Uncharacterized protein</fullName>
    </submittedName>
</protein>
<proteinExistence type="predicted"/>
<keyword evidence="2" id="KW-0472">Membrane</keyword>
<dbReference type="GO" id="GO:0009755">
    <property type="term" value="P:hormone-mediated signaling pathway"/>
    <property type="evidence" value="ECO:0007669"/>
    <property type="project" value="TreeGrafter"/>
</dbReference>
<dbReference type="EMBL" id="CAJPVJ010017378">
    <property type="protein sequence ID" value="CAG2176592.1"/>
    <property type="molecule type" value="Genomic_DNA"/>
</dbReference>
<dbReference type="EMBL" id="OC932203">
    <property type="protein sequence ID" value="CAD7659430.1"/>
    <property type="molecule type" value="Genomic_DNA"/>
</dbReference>
<keyword evidence="2" id="KW-1003">Cell membrane</keyword>
<gene>
    <name evidence="6" type="ORF">ONB1V03_LOCUS16026</name>
</gene>
<dbReference type="OrthoDB" id="5981530at2759"/>
<dbReference type="PANTHER" id="PTHR24372:SF74">
    <property type="entry name" value="LP13728P"/>
    <property type="match status" value="1"/>
</dbReference>
<evidence type="ECO:0000256" key="2">
    <source>
        <dbReference type="ARBA" id="ARBA00022475"/>
    </source>
</evidence>
<dbReference type="PANTHER" id="PTHR24372">
    <property type="entry name" value="GLYCOPROTEIN HORMONE RECEPTOR"/>
    <property type="match status" value="1"/>
</dbReference>
<evidence type="ECO:0000313" key="7">
    <source>
        <dbReference type="Proteomes" id="UP000728032"/>
    </source>
</evidence>
<accession>A0A7R9QV12</accession>
<keyword evidence="5" id="KW-0807">Transducer</keyword>
<dbReference type="GO" id="GO:0005886">
    <property type="term" value="C:plasma membrane"/>
    <property type="evidence" value="ECO:0007669"/>
    <property type="project" value="UniProtKB-SubCell"/>
</dbReference>
<dbReference type="Proteomes" id="UP000728032">
    <property type="component" value="Unassembled WGS sequence"/>
</dbReference>
<evidence type="ECO:0000256" key="5">
    <source>
        <dbReference type="ARBA" id="ARBA00023224"/>
    </source>
</evidence>
<evidence type="ECO:0000256" key="3">
    <source>
        <dbReference type="ARBA" id="ARBA00023040"/>
    </source>
</evidence>
<reference evidence="6" key="1">
    <citation type="submission" date="2020-11" db="EMBL/GenBank/DDBJ databases">
        <authorList>
            <person name="Tran Van P."/>
        </authorList>
    </citation>
    <scope>NUCLEOTIDE SEQUENCE</scope>
</reference>
<sequence length="250" mass="27958">DLSDTSISKLPTLGLHKLETLKLQNIFTLKEIPSVVHFREIRTAYLTYPYHCCAFKFPAIHTPKEYARYHLNFDSYCPDKSQTPHIIHDGITNQNQPLFVSLYRVTSEKASHYARKLLSMFTDDDNLDHTSGDLNEFKFRHLGEFGHMMSAGTRSPMDSTTIYGKIVYNLDDNYTNSYNNVLALQQDGPTGATLSTKSPPVERFGDFAPNIPSPTGASTQNNMGSVGQTVDKIKDSKDSTIPVIIDSISG</sequence>
<evidence type="ECO:0000313" key="6">
    <source>
        <dbReference type="EMBL" id="CAD7659430.1"/>
    </source>
</evidence>
<comment type="subcellular location">
    <subcellularLocation>
        <location evidence="1">Cell membrane</location>
        <topology evidence="1">Multi-pass membrane protein</topology>
    </subcellularLocation>
</comment>
<evidence type="ECO:0000256" key="1">
    <source>
        <dbReference type="ARBA" id="ARBA00004651"/>
    </source>
</evidence>
<dbReference type="GO" id="GO:0007189">
    <property type="term" value="P:adenylate cyclase-activating G protein-coupled receptor signaling pathway"/>
    <property type="evidence" value="ECO:0007669"/>
    <property type="project" value="TreeGrafter"/>
</dbReference>
<evidence type="ECO:0000256" key="4">
    <source>
        <dbReference type="ARBA" id="ARBA00023170"/>
    </source>
</evidence>
<keyword evidence="4" id="KW-0675">Receptor</keyword>
<dbReference type="GO" id="GO:0008528">
    <property type="term" value="F:G protein-coupled peptide receptor activity"/>
    <property type="evidence" value="ECO:0007669"/>
    <property type="project" value="TreeGrafter"/>
</dbReference>
<feature type="non-terminal residue" evidence="6">
    <location>
        <position position="1"/>
    </location>
</feature>
<dbReference type="AlphaFoldDB" id="A0A7R9QV12"/>